<evidence type="ECO:0000313" key="2">
    <source>
        <dbReference type="EMBL" id="ETN45320.1"/>
    </source>
</evidence>
<dbReference type="VEuPathDB" id="FungiDB:HMPREF1541_09151"/>
<reference evidence="2 3" key="1">
    <citation type="submission" date="2013-03" db="EMBL/GenBank/DDBJ databases">
        <title>The Genome Sequence of Phialophora europaea CBS 101466.</title>
        <authorList>
            <consortium name="The Broad Institute Genomics Platform"/>
            <person name="Cuomo C."/>
            <person name="de Hoog S."/>
            <person name="Gorbushina A."/>
            <person name="Walker B."/>
            <person name="Young S.K."/>
            <person name="Zeng Q."/>
            <person name="Gargeya S."/>
            <person name="Fitzgerald M."/>
            <person name="Haas B."/>
            <person name="Abouelleil A."/>
            <person name="Allen A.W."/>
            <person name="Alvarado L."/>
            <person name="Arachchi H.M."/>
            <person name="Berlin A.M."/>
            <person name="Chapman S.B."/>
            <person name="Gainer-Dewar J."/>
            <person name="Goldberg J."/>
            <person name="Griggs A."/>
            <person name="Gujja S."/>
            <person name="Hansen M."/>
            <person name="Howarth C."/>
            <person name="Imamovic A."/>
            <person name="Ireland A."/>
            <person name="Larimer J."/>
            <person name="McCowan C."/>
            <person name="Murphy C."/>
            <person name="Pearson M."/>
            <person name="Poon T.W."/>
            <person name="Priest M."/>
            <person name="Roberts A."/>
            <person name="Saif S."/>
            <person name="Shea T."/>
            <person name="Sisk P."/>
            <person name="Sykes S."/>
            <person name="Wortman J."/>
            <person name="Nusbaum C."/>
            <person name="Birren B."/>
        </authorList>
    </citation>
    <scope>NUCLEOTIDE SEQUENCE [LARGE SCALE GENOMIC DNA]</scope>
    <source>
        <strain evidence="2 3">CBS 101466</strain>
    </source>
</reference>
<dbReference type="AlphaFoldDB" id="W2S9K1"/>
<evidence type="ECO:0000256" key="1">
    <source>
        <dbReference type="SAM" id="MobiDB-lite"/>
    </source>
</evidence>
<accession>W2S9K1</accession>
<dbReference type="GeneID" id="19976490"/>
<dbReference type="eggNOG" id="ENOG502SN3J">
    <property type="taxonomic scope" value="Eukaryota"/>
</dbReference>
<dbReference type="RefSeq" id="XP_008712048.1">
    <property type="nucleotide sequence ID" value="XM_008713826.1"/>
</dbReference>
<sequence>MAPNTQPSDETYPGSRKRAHSIGAGSMRKAMEDSDLWHAISDERFWRMPEDEVLILIRDEFSNELDRLKNAYSLKATGVPRPRSPSISERLYHGKNYDEINRTLLGVLVLRWIVTNDYDSFTRNQKPELALKRDSFDWLHTFFWSKLNTPDDAYALVLSMIINDLGKDPNLAADYAELKGEDITNVNHDMILLCAVEAGMVKALDRLTDQHREFLMDGIRLGSELNFGQLAQAENAPASLAGLEDMRGKDRAFQMRFMEQVLDVSGAKGHEDWTAALVMIEPVFQSYHNVYDVASGIISGSYTLRQGFDLILTRKLELLQKAGFDHSFDINKPTDRAMLRIFCLGNTNSPENAEIFYRAFFDSIPDIEREDLVHGLNVDGSEAEPAIQPTYTPAMLAKAMANTKKGTPEEKVRAIAAMLRYLVRVFKRARTITQGVTVVEREVRLVDAVVSSAEFKERPEIVTQQPVPEDQVANRVRV</sequence>
<dbReference type="OrthoDB" id="5295627at2759"/>
<dbReference type="EMBL" id="KB822712">
    <property type="protein sequence ID" value="ETN45320.1"/>
    <property type="molecule type" value="Genomic_DNA"/>
</dbReference>
<dbReference type="InterPro" id="IPR049232">
    <property type="entry name" value="DUF6829"/>
</dbReference>
<dbReference type="HOGENOM" id="CLU_046299_0_0_1"/>
<evidence type="ECO:0000313" key="3">
    <source>
        <dbReference type="Proteomes" id="UP000030752"/>
    </source>
</evidence>
<dbReference type="STRING" id="1220924.W2S9K1"/>
<dbReference type="Proteomes" id="UP000030752">
    <property type="component" value="Unassembled WGS sequence"/>
</dbReference>
<dbReference type="InParanoid" id="W2S9K1"/>
<name>W2S9K1_CYPE1</name>
<feature type="region of interest" description="Disordered" evidence="1">
    <location>
        <begin position="1"/>
        <end position="27"/>
    </location>
</feature>
<keyword evidence="3" id="KW-1185">Reference proteome</keyword>
<dbReference type="Pfam" id="PF20717">
    <property type="entry name" value="DUF6829"/>
    <property type="match status" value="1"/>
</dbReference>
<organism evidence="2 3">
    <name type="scientific">Cyphellophora europaea (strain CBS 101466)</name>
    <name type="common">Phialophora europaea</name>
    <dbReference type="NCBI Taxonomy" id="1220924"/>
    <lineage>
        <taxon>Eukaryota</taxon>
        <taxon>Fungi</taxon>
        <taxon>Dikarya</taxon>
        <taxon>Ascomycota</taxon>
        <taxon>Pezizomycotina</taxon>
        <taxon>Eurotiomycetes</taxon>
        <taxon>Chaetothyriomycetidae</taxon>
        <taxon>Chaetothyriales</taxon>
        <taxon>Cyphellophoraceae</taxon>
        <taxon>Cyphellophora</taxon>
    </lineage>
</organism>
<proteinExistence type="predicted"/>
<gene>
    <name evidence="2" type="ORF">HMPREF1541_09151</name>
</gene>
<protein>
    <submittedName>
        <fullName evidence="2">Uncharacterized protein</fullName>
    </submittedName>
</protein>